<proteinExistence type="predicted"/>
<feature type="region of interest" description="Disordered" evidence="2">
    <location>
        <begin position="203"/>
        <end position="253"/>
    </location>
</feature>
<evidence type="ECO:0000313" key="5">
    <source>
        <dbReference type="Proteomes" id="UP001516023"/>
    </source>
</evidence>
<keyword evidence="1" id="KW-0040">ANK repeat</keyword>
<dbReference type="InterPro" id="IPR002110">
    <property type="entry name" value="Ankyrin_rpt"/>
</dbReference>
<dbReference type="PROSITE" id="PS50297">
    <property type="entry name" value="ANK_REP_REGION"/>
    <property type="match status" value="1"/>
</dbReference>
<dbReference type="SUPFAM" id="SSF53098">
    <property type="entry name" value="Ribonuclease H-like"/>
    <property type="match status" value="1"/>
</dbReference>
<dbReference type="InterPro" id="IPR002562">
    <property type="entry name" value="3'-5'_exonuclease_dom"/>
</dbReference>
<comment type="caution">
    <text evidence="4">The sequence shown here is derived from an EMBL/GenBank/DDBJ whole genome shotgun (WGS) entry which is preliminary data.</text>
</comment>
<dbReference type="InterPro" id="IPR012337">
    <property type="entry name" value="RNaseH-like_sf"/>
</dbReference>
<dbReference type="SUPFAM" id="SSF48403">
    <property type="entry name" value="Ankyrin repeat"/>
    <property type="match status" value="1"/>
</dbReference>
<name>A0ABD3QEP9_9STRA</name>
<dbReference type="InterPro" id="IPR036397">
    <property type="entry name" value="RNaseH_sf"/>
</dbReference>
<gene>
    <name evidence="4" type="ORF">HJC23_013214</name>
</gene>
<dbReference type="Pfam" id="PF01612">
    <property type="entry name" value="DNA_pol_A_exo1"/>
    <property type="match status" value="1"/>
</dbReference>
<dbReference type="Proteomes" id="UP001516023">
    <property type="component" value="Unassembled WGS sequence"/>
</dbReference>
<dbReference type="Pfam" id="PF12796">
    <property type="entry name" value="Ank_2"/>
    <property type="match status" value="1"/>
</dbReference>
<evidence type="ECO:0000256" key="2">
    <source>
        <dbReference type="SAM" id="MobiDB-lite"/>
    </source>
</evidence>
<evidence type="ECO:0000259" key="3">
    <source>
        <dbReference type="Pfam" id="PF01612"/>
    </source>
</evidence>
<dbReference type="AlphaFoldDB" id="A0ABD3QEP9"/>
<dbReference type="PANTHER" id="PTHR47765">
    <property type="entry name" value="3'-5' EXONUCLEASE DOMAIN-CONTAINING PROTEIN"/>
    <property type="match status" value="1"/>
</dbReference>
<feature type="domain" description="3'-5' exonuclease" evidence="3">
    <location>
        <begin position="669"/>
        <end position="813"/>
    </location>
</feature>
<dbReference type="SMART" id="SM00248">
    <property type="entry name" value="ANK"/>
    <property type="match status" value="2"/>
</dbReference>
<dbReference type="PROSITE" id="PS50088">
    <property type="entry name" value="ANK_REPEAT"/>
    <property type="match status" value="1"/>
</dbReference>
<dbReference type="InterPro" id="IPR052408">
    <property type="entry name" value="Exonuclease_MUT-7-like"/>
</dbReference>
<keyword evidence="5" id="KW-1185">Reference proteome</keyword>
<protein>
    <recommendedName>
        <fullName evidence="3">3'-5' exonuclease domain-containing protein</fullName>
    </recommendedName>
</protein>
<organism evidence="4 5">
    <name type="scientific">Cyclotella cryptica</name>
    <dbReference type="NCBI Taxonomy" id="29204"/>
    <lineage>
        <taxon>Eukaryota</taxon>
        <taxon>Sar</taxon>
        <taxon>Stramenopiles</taxon>
        <taxon>Ochrophyta</taxon>
        <taxon>Bacillariophyta</taxon>
        <taxon>Coscinodiscophyceae</taxon>
        <taxon>Thalassiosirophycidae</taxon>
        <taxon>Stephanodiscales</taxon>
        <taxon>Stephanodiscaceae</taxon>
        <taxon>Cyclotella</taxon>
    </lineage>
</organism>
<dbReference type="Gene3D" id="3.30.420.10">
    <property type="entry name" value="Ribonuclease H-like superfamily/Ribonuclease H"/>
    <property type="match status" value="1"/>
</dbReference>
<accession>A0ABD3QEP9</accession>
<evidence type="ECO:0000313" key="4">
    <source>
        <dbReference type="EMBL" id="KAL3797976.1"/>
    </source>
</evidence>
<dbReference type="EMBL" id="JABMIG020000050">
    <property type="protein sequence ID" value="KAL3797976.1"/>
    <property type="molecule type" value="Genomic_DNA"/>
</dbReference>
<dbReference type="Gene3D" id="1.25.40.20">
    <property type="entry name" value="Ankyrin repeat-containing domain"/>
    <property type="match status" value="1"/>
</dbReference>
<feature type="repeat" description="ANK" evidence="1">
    <location>
        <begin position="45"/>
        <end position="77"/>
    </location>
</feature>
<dbReference type="PANTHER" id="PTHR47765:SF2">
    <property type="entry name" value="EXONUCLEASE MUT-7 HOMOLOG"/>
    <property type="match status" value="1"/>
</dbReference>
<dbReference type="InterPro" id="IPR036770">
    <property type="entry name" value="Ankyrin_rpt-contain_sf"/>
</dbReference>
<feature type="compositionally biased region" description="Basic residues" evidence="2">
    <location>
        <begin position="235"/>
        <end position="249"/>
    </location>
</feature>
<evidence type="ECO:0000256" key="1">
    <source>
        <dbReference type="PROSITE-ProRule" id="PRU00023"/>
    </source>
</evidence>
<reference evidence="4 5" key="1">
    <citation type="journal article" date="2020" name="G3 (Bethesda)">
        <title>Improved Reference Genome for Cyclotella cryptica CCMP332, a Model for Cell Wall Morphogenesis, Salinity Adaptation, and Lipid Production in Diatoms (Bacillariophyta).</title>
        <authorList>
            <person name="Roberts W.R."/>
            <person name="Downey K.M."/>
            <person name="Ruck E.C."/>
            <person name="Traller J.C."/>
            <person name="Alverson A.J."/>
        </authorList>
    </citation>
    <scope>NUCLEOTIDE SEQUENCE [LARGE SCALE GENOMIC DNA]</scope>
    <source>
        <strain evidence="4 5">CCMP332</strain>
    </source>
</reference>
<sequence length="817" mass="91781">MKVLPSTNINKLLRKASSSRDPTALPTLLTTHQYTLSDLECPSSDGKNALHMACWMGHIDNVSLLLQLGCDINRVSVGKHNYGKSPIFYAVTRGREDVVRYLLQYYNAESEGARDEDQRVNVRIVNNKGQSLYSLAYSHDFSEDILECIRNREREQKDRVWIDYSTTHSDGCTYGDLDLRFLRRPLTDEDVVKDGIVVNPTTKESRRGNFARNNPSVANGAPSGEDVKKDGVIKKEKKGPRKKEKKTHTKQLSSEQLVHLEELWNGVTTSLQQGESWDLFSSLLAIVQFWEGTNVYSPWVEDTAARLDWLIHFEEARVDMFPLISGIDREAAENSNCVTNANLKLVLSEASVYCGSGDRHATLVKRILVKTIAGPCSASDERRREMNESLSSTQSDQLALFWNDVDVAMRNQIPQEILFSLIKPIILWDGRTNSNWMHDFAKQLHVNLESNSLSLTDVVMKEVLQYCEGSRNRHAVLLKRLLKRSKENILNESLCGTPKSDCTTRAPVMKSNKMLPNRYNSFIKSLQNEAVNGNHSNNLPKWNILMNPYLSSKAENHHLSLPKAPFFIDSSFELNRLGSKLRELHESFSSFDDDNRNEETISFNQLVAFDSEFCTADDGSTELATIQLSVLDDGIPFAWVVDLFPGKGRDLASIETVSDEEGSSYYSMTCSMLRWLFLESGSHIVGFAPHHDLSLLSSYLGEEISVESSTSKIWDVQLLAAFQMAEDAGRGVDEGKRSVMSSLPGLKSCCSYFLTDSVSSGSSLGSTIGKDSPSWSLSKREQCSNWRQRPLSVDQLEYAGLDAAVLLVLLSELIRRS</sequence>
<feature type="compositionally biased region" description="Basic and acidic residues" evidence="2">
    <location>
        <begin position="225"/>
        <end position="234"/>
    </location>
</feature>